<dbReference type="Pfam" id="PF13560">
    <property type="entry name" value="HTH_31"/>
    <property type="match status" value="1"/>
</dbReference>
<dbReference type="Proteomes" id="UP001160334">
    <property type="component" value="Unassembled WGS sequence"/>
</dbReference>
<dbReference type="SMART" id="SM00530">
    <property type="entry name" value="HTH_XRE"/>
    <property type="match status" value="1"/>
</dbReference>
<feature type="domain" description="HTH cro/C1-type" evidence="1">
    <location>
        <begin position="14"/>
        <end position="77"/>
    </location>
</feature>
<sequence length="176" mass="20379">MGNESVEDRFARRVRAERESRGWTQAQLAEALSEHGIKFHQSAIAKIENRDVDRPRVIRLDEAEALARVFGLSLNEMFESFDYRRIALARRFLAWLDKLGETRHEGRRFIDEIEALARDAGSDDEAWNIQEDFRLEELKDTLGAINFSSYASKVRHPSRLGGYSWSKLGNESFDDE</sequence>
<dbReference type="EMBL" id="JARXVC010000014">
    <property type="protein sequence ID" value="MDH6283540.1"/>
    <property type="molecule type" value="Genomic_DNA"/>
</dbReference>
<dbReference type="SUPFAM" id="SSF47413">
    <property type="entry name" value="lambda repressor-like DNA-binding domains"/>
    <property type="match status" value="1"/>
</dbReference>
<reference evidence="2 3" key="1">
    <citation type="submission" date="2023-04" db="EMBL/GenBank/DDBJ databases">
        <title>Forest soil microbial communities from Buena Vista Peninsula, Colon Province, Panama.</title>
        <authorList>
            <person name="Bouskill N."/>
        </authorList>
    </citation>
    <scope>NUCLEOTIDE SEQUENCE [LARGE SCALE GENOMIC DNA]</scope>
    <source>
        <strain evidence="2 3">CFH S0262</strain>
    </source>
</reference>
<dbReference type="InterPro" id="IPR001387">
    <property type="entry name" value="Cro/C1-type_HTH"/>
</dbReference>
<proteinExistence type="predicted"/>
<accession>A0ABT6MH18</accession>
<protein>
    <submittedName>
        <fullName evidence="2">Transcriptional regulator with XRE-family HTH domain</fullName>
    </submittedName>
</protein>
<evidence type="ECO:0000313" key="3">
    <source>
        <dbReference type="Proteomes" id="UP001160334"/>
    </source>
</evidence>
<dbReference type="PROSITE" id="PS50943">
    <property type="entry name" value="HTH_CROC1"/>
    <property type="match status" value="1"/>
</dbReference>
<dbReference type="InterPro" id="IPR010982">
    <property type="entry name" value="Lambda_DNA-bd_dom_sf"/>
</dbReference>
<dbReference type="CDD" id="cd00093">
    <property type="entry name" value="HTH_XRE"/>
    <property type="match status" value="1"/>
</dbReference>
<comment type="caution">
    <text evidence="2">The sequence shown here is derived from an EMBL/GenBank/DDBJ whole genome shotgun (WGS) entry which is preliminary data.</text>
</comment>
<organism evidence="2 3">
    <name type="scientific">Prescottella agglutinans</name>
    <dbReference type="NCBI Taxonomy" id="1644129"/>
    <lineage>
        <taxon>Bacteria</taxon>
        <taxon>Bacillati</taxon>
        <taxon>Actinomycetota</taxon>
        <taxon>Actinomycetes</taxon>
        <taxon>Mycobacteriales</taxon>
        <taxon>Nocardiaceae</taxon>
        <taxon>Prescottella</taxon>
    </lineage>
</organism>
<dbReference type="RefSeq" id="WP_280762804.1">
    <property type="nucleotide sequence ID" value="NZ_JARXVC010000014.1"/>
</dbReference>
<name>A0ABT6MH18_9NOCA</name>
<evidence type="ECO:0000259" key="1">
    <source>
        <dbReference type="PROSITE" id="PS50943"/>
    </source>
</evidence>
<dbReference type="Gene3D" id="1.10.260.40">
    <property type="entry name" value="lambda repressor-like DNA-binding domains"/>
    <property type="match status" value="1"/>
</dbReference>
<gene>
    <name evidence="2" type="ORF">M2280_004788</name>
</gene>
<evidence type="ECO:0000313" key="2">
    <source>
        <dbReference type="EMBL" id="MDH6283540.1"/>
    </source>
</evidence>
<keyword evidence="3" id="KW-1185">Reference proteome</keyword>